<proteinExistence type="inferred from homology"/>
<evidence type="ECO:0000256" key="4">
    <source>
        <dbReference type="ARBA" id="ARBA00022839"/>
    </source>
</evidence>
<dbReference type="Proteomes" id="UP000677668">
    <property type="component" value="Chromosome 1"/>
</dbReference>
<evidence type="ECO:0000313" key="9">
    <source>
        <dbReference type="EMBL" id="QUV94777.1"/>
    </source>
</evidence>
<keyword evidence="3 5" id="KW-0378">Hydrolase</keyword>
<keyword evidence="1 5" id="KW-0963">Cytoplasm</keyword>
<dbReference type="EC" id="3.1.11.6" evidence="5"/>
<dbReference type="InterPro" id="IPR025824">
    <property type="entry name" value="OB-fold_nuc-bd_dom"/>
</dbReference>
<evidence type="ECO:0000256" key="2">
    <source>
        <dbReference type="ARBA" id="ARBA00022722"/>
    </source>
</evidence>
<evidence type="ECO:0000256" key="5">
    <source>
        <dbReference type="HAMAP-Rule" id="MF_00378"/>
    </source>
</evidence>
<evidence type="ECO:0000256" key="1">
    <source>
        <dbReference type="ARBA" id="ARBA00022490"/>
    </source>
</evidence>
<evidence type="ECO:0000313" key="10">
    <source>
        <dbReference type="Proteomes" id="UP000677668"/>
    </source>
</evidence>
<evidence type="ECO:0000256" key="3">
    <source>
        <dbReference type="ARBA" id="ARBA00022801"/>
    </source>
</evidence>
<dbReference type="InterPro" id="IPR003753">
    <property type="entry name" value="Exonuc_VII_L"/>
</dbReference>
<evidence type="ECO:0000256" key="6">
    <source>
        <dbReference type="RuleBase" id="RU004355"/>
    </source>
</evidence>
<comment type="subunit">
    <text evidence="5">Heterooligomer composed of large and small subunits.</text>
</comment>
<comment type="subcellular location">
    <subcellularLocation>
        <location evidence="5 6">Cytoplasm</location>
    </subcellularLocation>
</comment>
<organism evidence="9 10">
    <name type="scientific">Chloracidobacterium sp. N</name>
    <dbReference type="NCBI Taxonomy" id="2821540"/>
    <lineage>
        <taxon>Bacteria</taxon>
        <taxon>Pseudomonadati</taxon>
        <taxon>Acidobacteriota</taxon>
        <taxon>Terriglobia</taxon>
        <taxon>Terriglobales</taxon>
        <taxon>Acidobacteriaceae</taxon>
        <taxon>Chloracidobacterium</taxon>
        <taxon>Chloracidobacterium aggregatum</taxon>
    </lineage>
</organism>
<evidence type="ECO:0000259" key="7">
    <source>
        <dbReference type="Pfam" id="PF02601"/>
    </source>
</evidence>
<dbReference type="EMBL" id="CP072642">
    <property type="protein sequence ID" value="QUV94777.1"/>
    <property type="molecule type" value="Genomic_DNA"/>
</dbReference>
<reference evidence="9 10" key="1">
    <citation type="submission" date="2021-03" db="EMBL/GenBank/DDBJ databases">
        <title>Genomic and phenotypic characterization of Chloracidobacterium isolates provides evidence for multiple species.</title>
        <authorList>
            <person name="Saini M.K."/>
            <person name="Costas A.M.G."/>
            <person name="Tank M."/>
            <person name="Bryant D.A."/>
        </authorList>
    </citation>
    <scope>NUCLEOTIDE SEQUENCE [LARGE SCALE GENOMIC DNA]</scope>
    <source>
        <strain evidence="9 10">N</strain>
    </source>
</reference>
<dbReference type="HAMAP" id="MF_00378">
    <property type="entry name" value="Exonuc_7_L"/>
    <property type="match status" value="1"/>
</dbReference>
<comment type="function">
    <text evidence="5">Bidirectionally degrades single-stranded DNA into large acid-insoluble oligonucleotides, which are then degraded further into small acid-soluble oligonucleotides.</text>
</comment>
<accession>A0ABX8B3U6</accession>
<evidence type="ECO:0000259" key="8">
    <source>
        <dbReference type="Pfam" id="PF13742"/>
    </source>
</evidence>
<dbReference type="InterPro" id="IPR020579">
    <property type="entry name" value="Exonuc_VII_lsu_C"/>
</dbReference>
<dbReference type="CDD" id="cd04489">
    <property type="entry name" value="ExoVII_LU_OBF"/>
    <property type="match status" value="1"/>
</dbReference>
<name>A0ABX8B3U6_9BACT</name>
<dbReference type="GO" id="GO:0008855">
    <property type="term" value="F:exodeoxyribonuclease VII activity"/>
    <property type="evidence" value="ECO:0007669"/>
    <property type="project" value="UniProtKB-EC"/>
</dbReference>
<gene>
    <name evidence="5" type="primary">xseA</name>
    <name evidence="9" type="ORF">J8C05_04855</name>
</gene>
<comment type="catalytic activity">
    <reaction evidence="5 6">
        <text>Exonucleolytic cleavage in either 5'- to 3'- or 3'- to 5'-direction to yield nucleoside 5'-phosphates.</text>
        <dbReference type="EC" id="3.1.11.6"/>
    </reaction>
</comment>
<dbReference type="Pfam" id="PF02601">
    <property type="entry name" value="Exonuc_VII_L"/>
    <property type="match status" value="1"/>
</dbReference>
<keyword evidence="2 5" id="KW-0540">Nuclease</keyword>
<sequence length="464" mass="51120">MWEAPEAPPRLTVSALTAQIRRQLEGEFREVIVEGELSNFVAHTSGHWYFTLKDAQSQIRCACWKGTNYRIRFRPRNGQQVVCRGKVTVYAPKGEYQLTVEAMAPVGVGEQQLAFEQLRAKLAAEGLLAPERKRPLPLVPRRIGIVTSPTGAAIQDILNVLRRRNDGVSVLLYPAQVEGAEAAASVAAGIRWFSENPDPDFPVDVLIVGRGGGSAEALWAFNTEEVARAIADSTIPVISAVGHEIDFTIADFVADLRAPTPSAAAEIVAARRADLLAEVRSMASTLTKVMHIRLLRERQALEALARHPAFDDTRARLRDALQTCDELTLAAQSAVQNRLRLAGWRLERAGNRLRRHPWRPYLQLHEQRLDELTAKLIAGVQAQAAAAQHRLAQALTRLDTLSPLRVLARGYALVQHPDGRLLRTTKDAVPGQDIVIRLSDGRLLGRVEQAFPAPEAKPDLPAHP</sequence>
<protein>
    <recommendedName>
        <fullName evidence="5">Exodeoxyribonuclease 7 large subunit</fullName>
        <ecNumber evidence="5">3.1.11.6</ecNumber>
    </recommendedName>
    <alternativeName>
        <fullName evidence="5">Exodeoxyribonuclease VII large subunit</fullName>
        <shortName evidence="5">Exonuclease VII large subunit</shortName>
    </alternativeName>
</protein>
<dbReference type="PANTHER" id="PTHR30008">
    <property type="entry name" value="EXODEOXYRIBONUCLEASE 7 LARGE SUBUNIT"/>
    <property type="match status" value="1"/>
</dbReference>
<dbReference type="NCBIfam" id="TIGR00237">
    <property type="entry name" value="xseA"/>
    <property type="match status" value="1"/>
</dbReference>
<dbReference type="Pfam" id="PF13742">
    <property type="entry name" value="tRNA_anti_2"/>
    <property type="match status" value="1"/>
</dbReference>
<dbReference type="RefSeq" id="WP_211423044.1">
    <property type="nucleotide sequence ID" value="NZ_CP072642.1"/>
</dbReference>
<keyword evidence="4 5" id="KW-0269">Exonuclease</keyword>
<comment type="similarity">
    <text evidence="5 6">Belongs to the XseA family.</text>
</comment>
<feature type="domain" description="Exonuclease VII large subunit C-terminal" evidence="7">
    <location>
        <begin position="127"/>
        <end position="443"/>
    </location>
</feature>
<keyword evidence="10" id="KW-1185">Reference proteome</keyword>
<feature type="domain" description="OB-fold nucleic acid binding" evidence="8">
    <location>
        <begin position="11"/>
        <end position="103"/>
    </location>
</feature>
<dbReference type="PANTHER" id="PTHR30008:SF0">
    <property type="entry name" value="EXODEOXYRIBONUCLEASE 7 LARGE SUBUNIT"/>
    <property type="match status" value="1"/>
</dbReference>